<dbReference type="SUPFAM" id="SSF46785">
    <property type="entry name" value="Winged helix' DNA-binding domain"/>
    <property type="match status" value="1"/>
</dbReference>
<reference evidence="5" key="1">
    <citation type="submission" date="2020-07" db="EMBL/GenBank/DDBJ databases">
        <title>Genome sequences of bacteria associated with the marine, planktonic diatom Thalassiosira profunda strain ECT2AJA-044.</title>
        <authorList>
            <person name="Gargas C.B."/>
            <person name="Roberts W.R."/>
            <person name="Alverson A.J."/>
        </authorList>
    </citation>
    <scope>NUCLEOTIDE SEQUENCE</scope>
    <source>
        <strain evidence="5">ECT2AJA-044</strain>
    </source>
</reference>
<dbReference type="Gene3D" id="1.10.10.10">
    <property type="entry name" value="Winged helix-like DNA-binding domain superfamily/Winged helix DNA-binding domain"/>
    <property type="match status" value="1"/>
</dbReference>
<dbReference type="EMBL" id="CP060010">
    <property type="protein sequence ID" value="QTN36538.1"/>
    <property type="molecule type" value="Genomic_DNA"/>
</dbReference>
<evidence type="ECO:0000256" key="1">
    <source>
        <dbReference type="ARBA" id="ARBA00023015"/>
    </source>
</evidence>
<evidence type="ECO:0000313" key="5">
    <source>
        <dbReference type="EMBL" id="QTN36538.1"/>
    </source>
</evidence>
<dbReference type="NCBIfam" id="NF033788">
    <property type="entry name" value="HTH_metalloreg"/>
    <property type="match status" value="1"/>
</dbReference>
<proteinExistence type="predicted"/>
<dbReference type="InterPro" id="IPR001845">
    <property type="entry name" value="HTH_ArsR_DNA-bd_dom"/>
</dbReference>
<dbReference type="PRINTS" id="PR00778">
    <property type="entry name" value="HTHARSR"/>
</dbReference>
<dbReference type="Pfam" id="PF12840">
    <property type="entry name" value="HTH_20"/>
    <property type="match status" value="1"/>
</dbReference>
<dbReference type="InterPro" id="IPR036390">
    <property type="entry name" value="WH_DNA-bd_sf"/>
</dbReference>
<dbReference type="CDD" id="cd00090">
    <property type="entry name" value="HTH_ARSR"/>
    <property type="match status" value="1"/>
</dbReference>
<dbReference type="GO" id="GO:0003677">
    <property type="term" value="F:DNA binding"/>
    <property type="evidence" value="ECO:0007669"/>
    <property type="project" value="UniProtKB-KW"/>
</dbReference>
<dbReference type="InterPro" id="IPR051011">
    <property type="entry name" value="Metal_resp_trans_reg"/>
</dbReference>
<dbReference type="KEGG" id="cact:HZ995_03180"/>
<evidence type="ECO:0000256" key="3">
    <source>
        <dbReference type="ARBA" id="ARBA00023163"/>
    </source>
</evidence>
<organism evidence="5 6">
    <name type="scientific">Cognatishimia activa</name>
    <dbReference type="NCBI Taxonomy" id="1715691"/>
    <lineage>
        <taxon>Bacteria</taxon>
        <taxon>Pseudomonadati</taxon>
        <taxon>Pseudomonadota</taxon>
        <taxon>Alphaproteobacteria</taxon>
        <taxon>Rhodobacterales</taxon>
        <taxon>Paracoccaceae</taxon>
        <taxon>Cognatishimia</taxon>
    </lineage>
</organism>
<gene>
    <name evidence="5" type="ORF">HZ995_03180</name>
</gene>
<keyword evidence="2" id="KW-0238">DNA-binding</keyword>
<accession>A0A975I7T9</accession>
<dbReference type="InterPro" id="IPR011991">
    <property type="entry name" value="ArsR-like_HTH"/>
</dbReference>
<evidence type="ECO:0000313" key="6">
    <source>
        <dbReference type="Proteomes" id="UP000665026"/>
    </source>
</evidence>
<dbReference type="RefSeq" id="WP_209357237.1">
    <property type="nucleotide sequence ID" value="NZ_CP060010.1"/>
</dbReference>
<feature type="domain" description="HTH arsR-type" evidence="4">
    <location>
        <begin position="1"/>
        <end position="95"/>
    </location>
</feature>
<dbReference type="InterPro" id="IPR036388">
    <property type="entry name" value="WH-like_DNA-bd_sf"/>
</dbReference>
<evidence type="ECO:0000259" key="4">
    <source>
        <dbReference type="PROSITE" id="PS50987"/>
    </source>
</evidence>
<keyword evidence="1" id="KW-0805">Transcription regulation</keyword>
<dbReference type="PANTHER" id="PTHR43132">
    <property type="entry name" value="ARSENICAL RESISTANCE OPERON REPRESSOR ARSR-RELATED"/>
    <property type="match status" value="1"/>
</dbReference>
<dbReference type="PROSITE" id="PS50987">
    <property type="entry name" value="HTH_ARSR_2"/>
    <property type="match status" value="1"/>
</dbReference>
<evidence type="ECO:0000256" key="2">
    <source>
        <dbReference type="ARBA" id="ARBA00023125"/>
    </source>
</evidence>
<dbReference type="GO" id="GO:0003700">
    <property type="term" value="F:DNA-binding transcription factor activity"/>
    <property type="evidence" value="ECO:0007669"/>
    <property type="project" value="InterPro"/>
</dbReference>
<sequence>MNEEQVIEAFGALSNQTRLQVLRKLVEAGPAGMLAGDVAEALGASPSRMSFHLSTLQAAGIVTSERQSRQMIYRVNFQAIGEVMRFLLQDCCKGNATVQSCCGP</sequence>
<name>A0A975I7T9_9RHOB</name>
<dbReference type="SMART" id="SM00418">
    <property type="entry name" value="HTH_ARSR"/>
    <property type="match status" value="1"/>
</dbReference>
<protein>
    <submittedName>
        <fullName evidence="5">Helix-turn-helix transcriptional regulator</fullName>
    </submittedName>
</protein>
<dbReference type="PANTHER" id="PTHR43132:SF2">
    <property type="entry name" value="ARSENICAL RESISTANCE OPERON REPRESSOR ARSR-RELATED"/>
    <property type="match status" value="1"/>
</dbReference>
<keyword evidence="3" id="KW-0804">Transcription</keyword>
<dbReference type="AlphaFoldDB" id="A0A975I7T9"/>
<dbReference type="Proteomes" id="UP000665026">
    <property type="component" value="Chromosome"/>
</dbReference>